<feature type="compositionally biased region" description="Basic and acidic residues" evidence="1">
    <location>
        <begin position="113"/>
        <end position="125"/>
    </location>
</feature>
<feature type="compositionally biased region" description="Polar residues" evidence="1">
    <location>
        <begin position="134"/>
        <end position="144"/>
    </location>
</feature>
<protein>
    <recommendedName>
        <fullName evidence="2">DUF4283 domain-containing protein</fullName>
    </recommendedName>
</protein>
<proteinExistence type="predicted"/>
<keyword evidence="4" id="KW-1185">Reference proteome</keyword>
<dbReference type="Pfam" id="PF14111">
    <property type="entry name" value="DUF4283"/>
    <property type="match status" value="1"/>
</dbReference>
<organism evidence="3 4">
    <name type="scientific">Dipteronia dyeriana</name>
    <dbReference type="NCBI Taxonomy" id="168575"/>
    <lineage>
        <taxon>Eukaryota</taxon>
        <taxon>Viridiplantae</taxon>
        <taxon>Streptophyta</taxon>
        <taxon>Embryophyta</taxon>
        <taxon>Tracheophyta</taxon>
        <taxon>Spermatophyta</taxon>
        <taxon>Magnoliopsida</taxon>
        <taxon>eudicotyledons</taxon>
        <taxon>Gunneridae</taxon>
        <taxon>Pentapetalae</taxon>
        <taxon>rosids</taxon>
        <taxon>malvids</taxon>
        <taxon>Sapindales</taxon>
        <taxon>Sapindaceae</taxon>
        <taxon>Hippocastanoideae</taxon>
        <taxon>Acereae</taxon>
        <taxon>Dipteronia</taxon>
    </lineage>
</organism>
<dbReference type="AlphaFoldDB" id="A0AAD9TZT6"/>
<reference evidence="3" key="1">
    <citation type="journal article" date="2023" name="Plant J.">
        <title>Genome sequences and population genomics provide insights into the demographic history, inbreeding, and mutation load of two 'living fossil' tree species of Dipteronia.</title>
        <authorList>
            <person name="Feng Y."/>
            <person name="Comes H.P."/>
            <person name="Chen J."/>
            <person name="Zhu S."/>
            <person name="Lu R."/>
            <person name="Zhang X."/>
            <person name="Li P."/>
            <person name="Qiu J."/>
            <person name="Olsen K.M."/>
            <person name="Qiu Y."/>
        </authorList>
    </citation>
    <scope>NUCLEOTIDE SEQUENCE</scope>
    <source>
        <strain evidence="3">KIB01</strain>
    </source>
</reference>
<sequence length="144" mass="16710">MLQKLHQKWTLIGQWQLTDVEDRYFIARFQMQEDLDFVLTGGPMVITNQYLAVQMWRPNFIHGEDEIRMMPIWVSYRINGRYNTGTKNFGSRIGNIRNSGGVGADSKANNRPPRYEVEESSKMAEDQMMPFRDQTASNNTSSPL</sequence>
<dbReference type="Proteomes" id="UP001280121">
    <property type="component" value="Unassembled WGS sequence"/>
</dbReference>
<dbReference type="InterPro" id="IPR025558">
    <property type="entry name" value="DUF4283"/>
</dbReference>
<dbReference type="InterPro" id="IPR040256">
    <property type="entry name" value="At4g02000-like"/>
</dbReference>
<feature type="region of interest" description="Disordered" evidence="1">
    <location>
        <begin position="93"/>
        <end position="144"/>
    </location>
</feature>
<comment type="caution">
    <text evidence="3">The sequence shown here is derived from an EMBL/GenBank/DDBJ whole genome shotgun (WGS) entry which is preliminary data.</text>
</comment>
<dbReference type="EMBL" id="JANJYI010000006">
    <property type="protein sequence ID" value="KAK2645043.1"/>
    <property type="molecule type" value="Genomic_DNA"/>
</dbReference>
<evidence type="ECO:0000313" key="4">
    <source>
        <dbReference type="Proteomes" id="UP001280121"/>
    </source>
</evidence>
<accession>A0AAD9TZT6</accession>
<name>A0AAD9TZT6_9ROSI</name>
<evidence type="ECO:0000259" key="2">
    <source>
        <dbReference type="Pfam" id="PF14111"/>
    </source>
</evidence>
<evidence type="ECO:0000256" key="1">
    <source>
        <dbReference type="SAM" id="MobiDB-lite"/>
    </source>
</evidence>
<feature type="domain" description="DUF4283" evidence="2">
    <location>
        <begin position="4"/>
        <end position="61"/>
    </location>
</feature>
<evidence type="ECO:0000313" key="3">
    <source>
        <dbReference type="EMBL" id="KAK2645043.1"/>
    </source>
</evidence>
<gene>
    <name evidence="3" type="ORF">Ddye_020238</name>
</gene>
<dbReference type="PANTHER" id="PTHR31286">
    <property type="entry name" value="GLYCINE-RICH CELL WALL STRUCTURAL PROTEIN 1.8-LIKE"/>
    <property type="match status" value="1"/>
</dbReference>
<dbReference type="PANTHER" id="PTHR31286:SF99">
    <property type="entry name" value="DUF4283 DOMAIN-CONTAINING PROTEIN"/>
    <property type="match status" value="1"/>
</dbReference>